<evidence type="ECO:0000313" key="2">
    <source>
        <dbReference type="EMBL" id="OIQ87246.1"/>
    </source>
</evidence>
<dbReference type="PROSITE" id="PS51832">
    <property type="entry name" value="HD_GYP"/>
    <property type="match status" value="1"/>
</dbReference>
<dbReference type="GO" id="GO:0071111">
    <property type="term" value="F:cyclic-guanylate-specific phosphodiesterase activity"/>
    <property type="evidence" value="ECO:0007669"/>
    <property type="project" value="UniProtKB-EC"/>
</dbReference>
<accession>A0A1J5QUA2</accession>
<dbReference type="SMART" id="SM00471">
    <property type="entry name" value="HDc"/>
    <property type="match status" value="1"/>
</dbReference>
<protein>
    <submittedName>
        <fullName evidence="2">Cyclic di-GMP phosphodiesterase response regulator RpfG</fullName>
        <ecNumber evidence="2">3.1.4.52</ecNumber>
    </submittedName>
</protein>
<dbReference type="PANTHER" id="PTHR43155:SF2">
    <property type="entry name" value="CYCLIC DI-GMP PHOSPHODIESTERASE PA4108"/>
    <property type="match status" value="1"/>
</dbReference>
<dbReference type="InterPro" id="IPR006674">
    <property type="entry name" value="HD_domain"/>
</dbReference>
<keyword evidence="2" id="KW-0378">Hydrolase</keyword>
<gene>
    <name evidence="2" type="primary">rpfG_71</name>
    <name evidence="2" type="ORF">GALL_308940</name>
</gene>
<name>A0A1J5QUA2_9ZZZZ</name>
<dbReference type="InterPro" id="IPR029016">
    <property type="entry name" value="GAF-like_dom_sf"/>
</dbReference>
<dbReference type="InterPro" id="IPR003607">
    <property type="entry name" value="HD/PDEase_dom"/>
</dbReference>
<reference evidence="2" key="1">
    <citation type="submission" date="2016-10" db="EMBL/GenBank/DDBJ databases">
        <title>Sequence of Gallionella enrichment culture.</title>
        <authorList>
            <person name="Poehlein A."/>
            <person name="Muehling M."/>
            <person name="Daniel R."/>
        </authorList>
    </citation>
    <scope>NUCLEOTIDE SEQUENCE</scope>
</reference>
<dbReference type="Gene3D" id="1.10.3210.10">
    <property type="entry name" value="Hypothetical protein af1432"/>
    <property type="match status" value="2"/>
</dbReference>
<dbReference type="InterPro" id="IPR037522">
    <property type="entry name" value="HD_GYP_dom"/>
</dbReference>
<dbReference type="PANTHER" id="PTHR43155">
    <property type="entry name" value="CYCLIC DI-GMP PHOSPHODIESTERASE PA4108-RELATED"/>
    <property type="match status" value="1"/>
</dbReference>
<dbReference type="SMART" id="SM00065">
    <property type="entry name" value="GAF"/>
    <property type="match status" value="1"/>
</dbReference>
<dbReference type="SUPFAM" id="SSF55781">
    <property type="entry name" value="GAF domain-like"/>
    <property type="match status" value="1"/>
</dbReference>
<evidence type="ECO:0000259" key="1">
    <source>
        <dbReference type="PROSITE" id="PS51832"/>
    </source>
</evidence>
<dbReference type="AlphaFoldDB" id="A0A1J5QUA2"/>
<sequence length="557" mass="62657">MITMSLKLQELKWSFIMSTSDAAMSHSQALLNRLEQLNKIGVALSAERDNDTLMEMILIGAKEITNADGGTLYTVTEDQRLRFEIMRTDSLKIAMGGTTGCEIPFPPLPLYGNDGTPNNSMVAANAALNGRTVNIEDAYEAEGFDFSGTRKFDLSTGYRSKSFLTIPMKNHEEEIIGVLQLLNAMDQKTGRIVPFSPENQRLVESLASQAAVALTNHNLIEGLKKLFESFIQIIAAAVDEKSPYTGGHCRRVPELAMMIAESANRQQEGSFESFRMTDTEMDELRIAAWLHDCGKVTTPEYVVDKATKLEAIFDRIKLIDQRFELLKAQAEVDMLRRQLQQPSDAHETDWQAYCQQLDADREFLRVANVGGEFMSPQHQARVGQIAAYTLRDDNGQPVPFLSENEIYNLSIPRGTLTNEERQIINNHITVTISMLESLPYPKNLQRVPEYAGGHHERMDGKGYPKGLTQEQLSIPARMMGIADIFEALTACDRPYKKAKTLSESLFILGKMKQDNHIDADLFDLFIRQKIYLQYAEKFLEPDQIGDVDHQAIPGYTP</sequence>
<dbReference type="EC" id="3.1.4.52" evidence="2"/>
<dbReference type="Gene3D" id="3.30.450.40">
    <property type="match status" value="1"/>
</dbReference>
<organism evidence="2">
    <name type="scientific">mine drainage metagenome</name>
    <dbReference type="NCBI Taxonomy" id="410659"/>
    <lineage>
        <taxon>unclassified sequences</taxon>
        <taxon>metagenomes</taxon>
        <taxon>ecological metagenomes</taxon>
    </lineage>
</organism>
<dbReference type="SUPFAM" id="SSF109604">
    <property type="entry name" value="HD-domain/PDEase-like"/>
    <property type="match status" value="1"/>
</dbReference>
<comment type="caution">
    <text evidence="2">The sequence shown here is derived from an EMBL/GenBank/DDBJ whole genome shotgun (WGS) entry which is preliminary data.</text>
</comment>
<dbReference type="EMBL" id="MLJW01000432">
    <property type="protein sequence ID" value="OIQ87246.1"/>
    <property type="molecule type" value="Genomic_DNA"/>
</dbReference>
<dbReference type="InterPro" id="IPR003018">
    <property type="entry name" value="GAF"/>
</dbReference>
<feature type="domain" description="HD-GYP" evidence="1">
    <location>
        <begin position="328"/>
        <end position="541"/>
    </location>
</feature>
<dbReference type="Pfam" id="PF01966">
    <property type="entry name" value="HD"/>
    <property type="match status" value="1"/>
</dbReference>
<dbReference type="CDD" id="cd00077">
    <property type="entry name" value="HDc"/>
    <property type="match status" value="1"/>
</dbReference>
<dbReference type="Pfam" id="PF01590">
    <property type="entry name" value="GAF"/>
    <property type="match status" value="1"/>
</dbReference>
<dbReference type="Pfam" id="PF13487">
    <property type="entry name" value="HD_5"/>
    <property type="match status" value="1"/>
</dbReference>
<proteinExistence type="predicted"/>